<feature type="transmembrane region" description="Helical" evidence="9">
    <location>
        <begin position="63"/>
        <end position="85"/>
    </location>
</feature>
<protein>
    <recommendedName>
        <fullName evidence="9">Sulfate transport system permease protein CysT</fullName>
    </recommendedName>
</protein>
<evidence type="ECO:0000259" key="10">
    <source>
        <dbReference type="PROSITE" id="PS50928"/>
    </source>
</evidence>
<comment type="function">
    <text evidence="8">Part of the ABC transporter complex CysAWTP (TC 3.A.1.6.1) involved in sulfate/thiosulfate import. Probably responsible for the translocation of the substrate across the membrane.</text>
</comment>
<dbReference type="SUPFAM" id="SSF161098">
    <property type="entry name" value="MetI-like"/>
    <property type="match status" value="1"/>
</dbReference>
<keyword evidence="5 9" id="KW-1133">Transmembrane helix</keyword>
<feature type="transmembrane region" description="Helical" evidence="9">
    <location>
        <begin position="186"/>
        <end position="205"/>
    </location>
</feature>
<keyword evidence="12" id="KW-1185">Reference proteome</keyword>
<evidence type="ECO:0000256" key="2">
    <source>
        <dbReference type="ARBA" id="ARBA00011779"/>
    </source>
</evidence>
<gene>
    <name evidence="11" type="ORF">FHR87_000580</name>
</gene>
<keyword evidence="6 9" id="KW-0764">Sulfate transport</keyword>
<reference evidence="11 12" key="1">
    <citation type="submission" date="2020-08" db="EMBL/GenBank/DDBJ databases">
        <title>Genomic Encyclopedia of Type Strains, Phase III (KMG-III): the genomes of soil and plant-associated and newly described type strains.</title>
        <authorList>
            <person name="Whitman W."/>
        </authorList>
    </citation>
    <scope>NUCLEOTIDE SEQUENCE [LARGE SCALE GENOMIC DNA]</scope>
    <source>
        <strain evidence="11 12">CECT 4462</strain>
    </source>
</reference>
<dbReference type="Proteomes" id="UP000549250">
    <property type="component" value="Unassembled WGS sequence"/>
</dbReference>
<comment type="function">
    <text evidence="9">Part of the ABC transporter complex (TC 3.A.1.6.1) involved in sulfate/thiosulfate import.</text>
</comment>
<accession>A0A839SXX8</accession>
<evidence type="ECO:0000256" key="8">
    <source>
        <dbReference type="ARBA" id="ARBA00025323"/>
    </source>
</evidence>
<dbReference type="InterPro" id="IPR005667">
    <property type="entry name" value="Sulph_transpt2"/>
</dbReference>
<dbReference type="PANTHER" id="PTHR30406:SF8">
    <property type="entry name" value="SULFATE TRANSPORT SYSTEM PERMEASE PROTEIN CYST"/>
    <property type="match status" value="1"/>
</dbReference>
<dbReference type="AlphaFoldDB" id="A0A839SXX8"/>
<evidence type="ECO:0000256" key="5">
    <source>
        <dbReference type="ARBA" id="ARBA00022989"/>
    </source>
</evidence>
<dbReference type="PANTHER" id="PTHR30406">
    <property type="entry name" value="SULFATE TRANSPORT SYSTEM PERMEASE PROTEIN"/>
    <property type="match status" value="1"/>
</dbReference>
<sequence>MSRRISPVIPGFGLTLGYTLFYLSLLVLIPLAAMFIKTTQLSWDEFIAIISAPRVLAALKLSFVTALIAALINGVIGTLLAWVLVRYKFPGRKIIEAMIDLPFALPTAVAGIALTALYTPTGLIGQFADSLGFKVAYTPLGISLALTFVTLPFVVRTLQPVLADIPREVEEAATCLGAKPLQVIRYVLLPALLPAWLTGFSLAFARGIGEYGSVIFIAGNMPMKTEILPLLIMVKLDQYDYAGATAIGVLMLVVSFILLLFINLLQRRISTTS</sequence>
<keyword evidence="3 9" id="KW-0813">Transport</keyword>
<proteinExistence type="inferred from homology"/>
<feature type="transmembrane region" description="Helical" evidence="9">
    <location>
        <begin position="97"/>
        <end position="117"/>
    </location>
</feature>
<dbReference type="FunFam" id="1.10.3720.10:FF:000004">
    <property type="entry name" value="Sulfate transport system permease protein CysT"/>
    <property type="match status" value="1"/>
</dbReference>
<evidence type="ECO:0000256" key="9">
    <source>
        <dbReference type="RuleBase" id="RU366001"/>
    </source>
</evidence>
<evidence type="ECO:0000256" key="3">
    <source>
        <dbReference type="ARBA" id="ARBA00022448"/>
    </source>
</evidence>
<feature type="transmembrane region" description="Helical" evidence="9">
    <location>
        <begin position="241"/>
        <end position="265"/>
    </location>
</feature>
<keyword evidence="4 9" id="KW-0812">Transmembrane</keyword>
<feature type="transmembrane region" description="Helical" evidence="9">
    <location>
        <begin position="137"/>
        <end position="155"/>
    </location>
</feature>
<dbReference type="PROSITE" id="PS50928">
    <property type="entry name" value="ABC_TM1"/>
    <property type="match status" value="1"/>
</dbReference>
<comment type="subcellular location">
    <subcellularLocation>
        <location evidence="1">Cell membrane</location>
        <topology evidence="1">Multi-pass membrane protein</topology>
    </subcellularLocation>
</comment>
<dbReference type="GO" id="GO:0005886">
    <property type="term" value="C:plasma membrane"/>
    <property type="evidence" value="ECO:0007669"/>
    <property type="project" value="UniProtKB-SubCell"/>
</dbReference>
<evidence type="ECO:0000256" key="1">
    <source>
        <dbReference type="ARBA" id="ARBA00004651"/>
    </source>
</evidence>
<dbReference type="RefSeq" id="WP_183165210.1">
    <property type="nucleotide sequence ID" value="NZ_JACHXI010000002.1"/>
</dbReference>
<evidence type="ECO:0000256" key="7">
    <source>
        <dbReference type="ARBA" id="ARBA00023136"/>
    </source>
</evidence>
<dbReference type="InterPro" id="IPR035906">
    <property type="entry name" value="MetI-like_sf"/>
</dbReference>
<dbReference type="GO" id="GO:0015419">
    <property type="term" value="F:ABC-type sulfate transporter activity"/>
    <property type="evidence" value="ECO:0007669"/>
    <property type="project" value="UniProtKB-UniRule"/>
</dbReference>
<organism evidence="11 12">
    <name type="scientific">Azomonas macrocytogenes</name>
    <name type="common">Azotobacter macrocytogenes</name>
    <dbReference type="NCBI Taxonomy" id="69962"/>
    <lineage>
        <taxon>Bacteria</taxon>
        <taxon>Pseudomonadati</taxon>
        <taxon>Pseudomonadota</taxon>
        <taxon>Gammaproteobacteria</taxon>
        <taxon>Pseudomonadales</taxon>
        <taxon>Pseudomonadaceae</taxon>
        <taxon>Azomonas</taxon>
    </lineage>
</organism>
<comment type="caution">
    <text evidence="11">The sequence shown here is derived from an EMBL/GenBank/DDBJ whole genome shotgun (WGS) entry which is preliminary data.</text>
</comment>
<comment type="similarity">
    <text evidence="9">Belongs to the binding-protein-dependent transport system permease family. CysTW subfamily.</text>
</comment>
<name>A0A839SXX8_AZOMA</name>
<dbReference type="CDD" id="cd06261">
    <property type="entry name" value="TM_PBP2"/>
    <property type="match status" value="1"/>
</dbReference>
<dbReference type="Gene3D" id="1.10.3720.10">
    <property type="entry name" value="MetI-like"/>
    <property type="match status" value="1"/>
</dbReference>
<dbReference type="NCBIfam" id="TIGR02139">
    <property type="entry name" value="permease_CysT"/>
    <property type="match status" value="1"/>
</dbReference>
<evidence type="ECO:0000256" key="6">
    <source>
        <dbReference type="ARBA" id="ARBA00023032"/>
    </source>
</evidence>
<feature type="domain" description="ABC transmembrane type-1" evidence="10">
    <location>
        <begin position="59"/>
        <end position="262"/>
    </location>
</feature>
<evidence type="ECO:0000313" key="12">
    <source>
        <dbReference type="Proteomes" id="UP000549250"/>
    </source>
</evidence>
<comment type="caution">
    <text evidence="9">Lacks conserved residue(s) required for the propagation of feature annotation.</text>
</comment>
<evidence type="ECO:0000256" key="4">
    <source>
        <dbReference type="ARBA" id="ARBA00022692"/>
    </source>
</evidence>
<dbReference type="EMBL" id="JACHXI010000002">
    <property type="protein sequence ID" value="MBB3102207.1"/>
    <property type="molecule type" value="Genomic_DNA"/>
</dbReference>
<comment type="subunit">
    <text evidence="2">The complex is composed of two ATP-binding proteins (CysA), two transmembrane proteins (CysT and CysW) and a solute-binding protein (CysP).</text>
</comment>
<dbReference type="Pfam" id="PF00528">
    <property type="entry name" value="BPD_transp_1"/>
    <property type="match status" value="1"/>
</dbReference>
<evidence type="ECO:0000313" key="11">
    <source>
        <dbReference type="EMBL" id="MBB3102207.1"/>
    </source>
</evidence>
<dbReference type="InterPro" id="IPR011865">
    <property type="entry name" value="CysT_permease"/>
</dbReference>
<dbReference type="NCBIfam" id="TIGR00969">
    <property type="entry name" value="3a0106s02"/>
    <property type="match status" value="1"/>
</dbReference>
<dbReference type="InterPro" id="IPR000515">
    <property type="entry name" value="MetI-like"/>
</dbReference>
<feature type="transmembrane region" description="Helical" evidence="9">
    <location>
        <begin position="12"/>
        <end position="36"/>
    </location>
</feature>
<keyword evidence="7 9" id="KW-0472">Membrane</keyword>